<keyword evidence="10" id="KW-1185">Reference proteome</keyword>
<feature type="coiled-coil region" evidence="6">
    <location>
        <begin position="77"/>
        <end position="111"/>
    </location>
</feature>
<dbReference type="SMART" id="SM00353">
    <property type="entry name" value="HLH"/>
    <property type="match status" value="1"/>
</dbReference>
<evidence type="ECO:0000256" key="6">
    <source>
        <dbReference type="SAM" id="Coils"/>
    </source>
</evidence>
<keyword evidence="4" id="KW-0804">Transcription</keyword>
<dbReference type="InterPro" id="IPR052207">
    <property type="entry name" value="Max-like/E-box_TFs"/>
</dbReference>
<protein>
    <recommendedName>
        <fullName evidence="8">BHLH domain-containing protein</fullName>
    </recommendedName>
</protein>
<accession>A0ABQ9V0L6</accession>
<evidence type="ECO:0000256" key="4">
    <source>
        <dbReference type="ARBA" id="ARBA00023163"/>
    </source>
</evidence>
<dbReference type="EMBL" id="JASSZA010000009">
    <property type="protein sequence ID" value="KAK2102811.1"/>
    <property type="molecule type" value="Genomic_DNA"/>
</dbReference>
<organism evidence="9 10">
    <name type="scientific">Saguinus oedipus</name>
    <name type="common">Cotton-top tamarin</name>
    <name type="synonym">Oedipomidas oedipus</name>
    <dbReference type="NCBI Taxonomy" id="9490"/>
    <lineage>
        <taxon>Eukaryota</taxon>
        <taxon>Metazoa</taxon>
        <taxon>Chordata</taxon>
        <taxon>Craniata</taxon>
        <taxon>Vertebrata</taxon>
        <taxon>Euteleostomi</taxon>
        <taxon>Mammalia</taxon>
        <taxon>Eutheria</taxon>
        <taxon>Euarchontoglires</taxon>
        <taxon>Primates</taxon>
        <taxon>Haplorrhini</taxon>
        <taxon>Platyrrhini</taxon>
        <taxon>Cebidae</taxon>
        <taxon>Callitrichinae</taxon>
        <taxon>Saguinus</taxon>
    </lineage>
</organism>
<keyword evidence="7" id="KW-1133">Transmembrane helix</keyword>
<proteinExistence type="predicted"/>
<dbReference type="PROSITE" id="PS50888">
    <property type="entry name" value="BHLH"/>
    <property type="match status" value="1"/>
</dbReference>
<reference evidence="9 10" key="1">
    <citation type="submission" date="2023-05" db="EMBL/GenBank/DDBJ databases">
        <title>B98-5 Cell Line De Novo Hybrid Assembly: An Optical Mapping Approach.</title>
        <authorList>
            <person name="Kananen K."/>
            <person name="Auerbach J.A."/>
            <person name="Kautto E."/>
            <person name="Blachly J.S."/>
        </authorList>
    </citation>
    <scope>NUCLEOTIDE SEQUENCE [LARGE SCALE GENOMIC DNA]</scope>
    <source>
        <strain evidence="9">B95-8</strain>
        <tissue evidence="9">Cell line</tissue>
    </source>
</reference>
<dbReference type="InterPro" id="IPR011598">
    <property type="entry name" value="bHLH_dom"/>
</dbReference>
<evidence type="ECO:0000256" key="2">
    <source>
        <dbReference type="ARBA" id="ARBA00023015"/>
    </source>
</evidence>
<keyword evidence="7" id="KW-0472">Membrane</keyword>
<name>A0ABQ9V0L6_SAGOE</name>
<dbReference type="Proteomes" id="UP001266305">
    <property type="component" value="Unassembled WGS sequence"/>
</dbReference>
<keyword evidence="6" id="KW-0175">Coiled coil</keyword>
<comment type="caution">
    <text evidence="9">The sequence shown here is derived from an EMBL/GenBank/DDBJ whole genome shotgun (WGS) entry which is preliminary data.</text>
</comment>
<keyword evidence="7" id="KW-0812">Transmembrane</keyword>
<dbReference type="PANTHER" id="PTHR15741">
    <property type="entry name" value="BASIC HELIX-LOOP-HELIX ZIP TRANSCRIPTION FACTOR"/>
    <property type="match status" value="1"/>
</dbReference>
<feature type="transmembrane region" description="Helical" evidence="7">
    <location>
        <begin position="35"/>
        <end position="55"/>
    </location>
</feature>
<comment type="subcellular location">
    <subcellularLocation>
        <location evidence="1">Nucleus</location>
    </subcellularLocation>
</comment>
<keyword evidence="2" id="KW-0805">Transcription regulation</keyword>
<sequence>MKHISAEQKRRFNIKMGFDTLNSLISNNSKLVRELAGCAPCVVLLVAGLLVVGAASSRLPLLQTSHAITLQKTVEYITKLQQERGQMQEEARRLREEIEELNATIISCQQLLPATGVPVTRRQFDHMRDMFDEYVKSRTLQNWKFWIELSLAKATLHSAFQVSARLSRGVVPAWSLPTLPLLYHRLQFSIIIKPLFESFKGMVSTSSLEELNRTALSWLDQHCSLPILRPMVLNTLRQLSTSTSILTDPAQLPEQASEAITRIGKRLGES</sequence>
<dbReference type="SUPFAM" id="SSF47459">
    <property type="entry name" value="HLH, helix-loop-helix DNA-binding domain"/>
    <property type="match status" value="1"/>
</dbReference>
<dbReference type="Gene3D" id="4.10.280.10">
    <property type="entry name" value="Helix-loop-helix DNA-binding domain"/>
    <property type="match status" value="1"/>
</dbReference>
<evidence type="ECO:0000256" key="5">
    <source>
        <dbReference type="ARBA" id="ARBA00023242"/>
    </source>
</evidence>
<keyword evidence="5" id="KW-0539">Nucleus</keyword>
<dbReference type="InterPro" id="IPR036638">
    <property type="entry name" value="HLH_DNA-bd_sf"/>
</dbReference>
<evidence type="ECO:0000259" key="8">
    <source>
        <dbReference type="PROSITE" id="PS50888"/>
    </source>
</evidence>
<feature type="domain" description="BHLH" evidence="8">
    <location>
        <begin position="1"/>
        <end position="80"/>
    </location>
</feature>
<gene>
    <name evidence="9" type="ORF">P7K49_020478</name>
</gene>
<evidence type="ECO:0000313" key="10">
    <source>
        <dbReference type="Proteomes" id="UP001266305"/>
    </source>
</evidence>
<dbReference type="PANTHER" id="PTHR15741:SF23">
    <property type="entry name" value="MLX-INTERACTING PROTEIN"/>
    <property type="match status" value="1"/>
</dbReference>
<evidence type="ECO:0000313" key="9">
    <source>
        <dbReference type="EMBL" id="KAK2102811.1"/>
    </source>
</evidence>
<keyword evidence="3" id="KW-0238">DNA-binding</keyword>
<evidence type="ECO:0000256" key="1">
    <source>
        <dbReference type="ARBA" id="ARBA00004123"/>
    </source>
</evidence>
<evidence type="ECO:0000256" key="3">
    <source>
        <dbReference type="ARBA" id="ARBA00023125"/>
    </source>
</evidence>
<evidence type="ECO:0000256" key="7">
    <source>
        <dbReference type="SAM" id="Phobius"/>
    </source>
</evidence>
<dbReference type="Pfam" id="PF00010">
    <property type="entry name" value="HLH"/>
    <property type="match status" value="1"/>
</dbReference>